<gene>
    <name evidence="1" type="ORF">OCBIM_22010902mg</name>
</gene>
<name>A0A0L8FR68_OCTBM</name>
<proteinExistence type="predicted"/>
<sequence length="34" mass="3946">MNTKYISVRLIQLPVFQKKLIACHGTVFLLFPLI</sequence>
<dbReference type="EMBL" id="KQ427565">
    <property type="protein sequence ID" value="KOF66925.1"/>
    <property type="molecule type" value="Genomic_DNA"/>
</dbReference>
<dbReference type="AlphaFoldDB" id="A0A0L8FR68"/>
<accession>A0A0L8FR68</accession>
<organism evidence="1">
    <name type="scientific">Octopus bimaculoides</name>
    <name type="common">California two-spotted octopus</name>
    <dbReference type="NCBI Taxonomy" id="37653"/>
    <lineage>
        <taxon>Eukaryota</taxon>
        <taxon>Metazoa</taxon>
        <taxon>Spiralia</taxon>
        <taxon>Lophotrochozoa</taxon>
        <taxon>Mollusca</taxon>
        <taxon>Cephalopoda</taxon>
        <taxon>Coleoidea</taxon>
        <taxon>Octopodiformes</taxon>
        <taxon>Octopoda</taxon>
        <taxon>Incirrata</taxon>
        <taxon>Octopodidae</taxon>
        <taxon>Octopus</taxon>
    </lineage>
</organism>
<protein>
    <submittedName>
        <fullName evidence="1">Uncharacterized protein</fullName>
    </submittedName>
</protein>
<evidence type="ECO:0000313" key="1">
    <source>
        <dbReference type="EMBL" id="KOF66925.1"/>
    </source>
</evidence>
<reference evidence="1" key="1">
    <citation type="submission" date="2015-07" db="EMBL/GenBank/DDBJ databases">
        <title>MeaNS - Measles Nucleotide Surveillance Program.</title>
        <authorList>
            <person name="Tran T."/>
            <person name="Druce J."/>
        </authorList>
    </citation>
    <scope>NUCLEOTIDE SEQUENCE</scope>
    <source>
        <strain evidence="1">UCB-OBI-ISO-001</strain>
        <tissue evidence="1">Gonad</tissue>
    </source>
</reference>